<accession>A0ABV7K4Z3</accession>
<proteinExistence type="predicted"/>
<keyword evidence="1" id="KW-0812">Transmembrane</keyword>
<organism evidence="2 3">
    <name type="scientific">Alteromonas oceani</name>
    <dbReference type="NCBI Taxonomy" id="2071609"/>
    <lineage>
        <taxon>Bacteria</taxon>
        <taxon>Pseudomonadati</taxon>
        <taxon>Pseudomonadota</taxon>
        <taxon>Gammaproteobacteria</taxon>
        <taxon>Alteromonadales</taxon>
        <taxon>Alteromonadaceae</taxon>
        <taxon>Alteromonas/Salinimonas group</taxon>
        <taxon>Alteromonas</taxon>
    </lineage>
</organism>
<feature type="transmembrane region" description="Helical" evidence="1">
    <location>
        <begin position="118"/>
        <end position="147"/>
    </location>
</feature>
<feature type="transmembrane region" description="Helical" evidence="1">
    <location>
        <begin position="13"/>
        <end position="35"/>
    </location>
</feature>
<protein>
    <submittedName>
        <fullName evidence="2">Uncharacterized protein</fullName>
    </submittedName>
</protein>
<keyword evidence="1" id="KW-1133">Transmembrane helix</keyword>
<name>A0ABV7K4Z3_9ALTE</name>
<reference evidence="3" key="1">
    <citation type="journal article" date="2019" name="Int. J. Syst. Evol. Microbiol.">
        <title>The Global Catalogue of Microorganisms (GCM) 10K type strain sequencing project: providing services to taxonomists for standard genome sequencing and annotation.</title>
        <authorList>
            <consortium name="The Broad Institute Genomics Platform"/>
            <consortium name="The Broad Institute Genome Sequencing Center for Infectious Disease"/>
            <person name="Wu L."/>
            <person name="Ma J."/>
        </authorList>
    </citation>
    <scope>NUCLEOTIDE SEQUENCE [LARGE SCALE GENOMIC DNA]</scope>
    <source>
        <strain evidence="3">KCTC 52449</strain>
    </source>
</reference>
<sequence>MAVTQNLLQALEIILIPLGIIAFFLFLPFVLAKWTASEKTHNAHLANGFKSALPHLRSFLGIGLMPLLAIIWSYDAFGNQYLSAAIFSATFYLLVFMHDETKACFKTFRQFRYLTHGYVVSGSLVCLFVFNLLGALILIFACLYWFFQCLIFLGKSSAGGTD</sequence>
<gene>
    <name evidence="2" type="ORF">ACFOEW_17800</name>
</gene>
<dbReference type="RefSeq" id="WP_123327416.1">
    <property type="nucleotide sequence ID" value="NZ_JBHRSX010000096.1"/>
</dbReference>
<keyword evidence="3" id="KW-1185">Reference proteome</keyword>
<feature type="transmembrane region" description="Helical" evidence="1">
    <location>
        <begin position="80"/>
        <end position="97"/>
    </location>
</feature>
<evidence type="ECO:0000313" key="3">
    <source>
        <dbReference type="Proteomes" id="UP001595477"/>
    </source>
</evidence>
<dbReference type="Proteomes" id="UP001595477">
    <property type="component" value="Unassembled WGS sequence"/>
</dbReference>
<feature type="transmembrane region" description="Helical" evidence="1">
    <location>
        <begin position="56"/>
        <end position="74"/>
    </location>
</feature>
<comment type="caution">
    <text evidence="2">The sequence shown here is derived from an EMBL/GenBank/DDBJ whole genome shotgun (WGS) entry which is preliminary data.</text>
</comment>
<dbReference type="EMBL" id="JBHRSX010000096">
    <property type="protein sequence ID" value="MFC3203663.1"/>
    <property type="molecule type" value="Genomic_DNA"/>
</dbReference>
<evidence type="ECO:0000256" key="1">
    <source>
        <dbReference type="SAM" id="Phobius"/>
    </source>
</evidence>
<keyword evidence="1" id="KW-0472">Membrane</keyword>
<evidence type="ECO:0000313" key="2">
    <source>
        <dbReference type="EMBL" id="MFC3203663.1"/>
    </source>
</evidence>